<dbReference type="Proteomes" id="UP000308838">
    <property type="component" value="Unassembled WGS sequence"/>
</dbReference>
<protein>
    <recommendedName>
        <fullName evidence="1">Beta-ketoacyl-[acyl-carrier-protein] synthase III N-terminal domain-containing protein</fullName>
    </recommendedName>
</protein>
<evidence type="ECO:0000259" key="1">
    <source>
        <dbReference type="Pfam" id="PF08545"/>
    </source>
</evidence>
<proteinExistence type="predicted"/>
<keyword evidence="3" id="KW-1185">Reference proteome</keyword>
<dbReference type="AlphaFoldDB" id="A0A4U7BL06"/>
<dbReference type="SUPFAM" id="SSF53901">
    <property type="entry name" value="Thiolase-like"/>
    <property type="match status" value="1"/>
</dbReference>
<name>A0A4U7BL06_9BACT</name>
<dbReference type="InterPro" id="IPR013751">
    <property type="entry name" value="ACP_syn_III_N"/>
</dbReference>
<comment type="caution">
    <text evidence="2">The sequence shown here is derived from an EMBL/GenBank/DDBJ whole genome shotgun (WGS) entry which is preliminary data.</text>
</comment>
<evidence type="ECO:0000313" key="3">
    <source>
        <dbReference type="Proteomes" id="UP000308838"/>
    </source>
</evidence>
<dbReference type="RefSeq" id="WP_137621271.1">
    <property type="nucleotide sequence ID" value="NZ_NXLZ01000017.1"/>
</dbReference>
<dbReference type="GO" id="GO:0004315">
    <property type="term" value="F:3-oxoacyl-[acyl-carrier-protein] synthase activity"/>
    <property type="evidence" value="ECO:0007669"/>
    <property type="project" value="InterPro"/>
</dbReference>
<dbReference type="EMBL" id="NXLZ01000017">
    <property type="protein sequence ID" value="TKX28697.1"/>
    <property type="molecule type" value="Genomic_DNA"/>
</dbReference>
<dbReference type="Gene3D" id="3.40.47.10">
    <property type="match status" value="1"/>
</dbReference>
<dbReference type="PANTHER" id="PTHR34069">
    <property type="entry name" value="3-OXOACYL-[ACYL-CARRIER-PROTEIN] SYNTHASE 3"/>
    <property type="match status" value="1"/>
</dbReference>
<accession>A0A4U7BL06</accession>
<organism evidence="2 3">
    <name type="scientific">Campylobacter estrildidarum</name>
    <dbReference type="NCBI Taxonomy" id="2510189"/>
    <lineage>
        <taxon>Bacteria</taxon>
        <taxon>Pseudomonadati</taxon>
        <taxon>Campylobacterota</taxon>
        <taxon>Epsilonproteobacteria</taxon>
        <taxon>Campylobacterales</taxon>
        <taxon>Campylobacteraceae</taxon>
        <taxon>Campylobacter</taxon>
    </lineage>
</organism>
<dbReference type="GO" id="GO:0044550">
    <property type="term" value="P:secondary metabolite biosynthetic process"/>
    <property type="evidence" value="ECO:0007669"/>
    <property type="project" value="TreeGrafter"/>
</dbReference>
<evidence type="ECO:0000313" key="2">
    <source>
        <dbReference type="EMBL" id="TKX28697.1"/>
    </source>
</evidence>
<dbReference type="InterPro" id="IPR016039">
    <property type="entry name" value="Thiolase-like"/>
</dbReference>
<dbReference type="PANTHER" id="PTHR34069:SF2">
    <property type="entry name" value="BETA-KETOACYL-[ACYL-CARRIER-PROTEIN] SYNTHASE III"/>
    <property type="match status" value="1"/>
</dbReference>
<feature type="domain" description="Beta-ketoacyl-[acyl-carrier-protein] synthase III N-terminal" evidence="1">
    <location>
        <begin position="113"/>
        <end position="176"/>
    </location>
</feature>
<sequence length="204" mass="22743">MQKFHQGSIAHICSIVPSKKIVNSQIDNFDEKDKKKIIKQIGVEQRYILNKDKEKISDLYLMAADETLKTLSWDKDSIDAIIVVSQSNEFRFPAMACYLQGVLGLRRDNFLAFDVNLGCSGYVYGLNIAYNYITNGLKRVLLFAGDISSDVVDFNSRDTAFLFGDGVSCTAIENKACQSYFCFKTLGEGYDCIIAPYGGGSICK</sequence>
<dbReference type="OrthoDB" id="9815506at2"/>
<dbReference type="GO" id="GO:0006633">
    <property type="term" value="P:fatty acid biosynthetic process"/>
    <property type="evidence" value="ECO:0007669"/>
    <property type="project" value="InterPro"/>
</dbReference>
<reference evidence="2 3" key="1">
    <citation type="submission" date="2018-05" db="EMBL/GenBank/DDBJ databases">
        <title>Novel Campyloabacter and Helicobacter Species and Strains.</title>
        <authorList>
            <person name="Mannion A.J."/>
            <person name="Shen Z."/>
            <person name="Fox J.G."/>
        </authorList>
    </citation>
    <scope>NUCLEOTIDE SEQUENCE [LARGE SCALE GENOMIC DNA]</scope>
    <source>
        <strain evidence="3">MIT17-664</strain>
    </source>
</reference>
<dbReference type="Pfam" id="PF08545">
    <property type="entry name" value="ACP_syn_III"/>
    <property type="match status" value="1"/>
</dbReference>
<gene>
    <name evidence="2" type="ORF">CQA69_08090</name>
</gene>